<dbReference type="InterPro" id="IPR050628">
    <property type="entry name" value="SNF2_RAD54_helicase_TF"/>
</dbReference>
<dbReference type="RefSeq" id="WP_074987052.1">
    <property type="nucleotide sequence ID" value="NZ_CADFGN010000015.1"/>
</dbReference>
<dbReference type="Gene3D" id="3.40.50.10810">
    <property type="entry name" value="Tandem AAA-ATPase domain"/>
    <property type="match status" value="1"/>
</dbReference>
<dbReference type="InterPro" id="IPR001650">
    <property type="entry name" value="Helicase_C-like"/>
</dbReference>
<feature type="domain" description="Helicase C-terminal" evidence="5">
    <location>
        <begin position="854"/>
        <end position="1017"/>
    </location>
</feature>
<keyword evidence="3" id="KW-0067">ATP-binding</keyword>
<organism evidence="6 7">
    <name type="scientific">Paraburkholderia tropica</name>
    <dbReference type="NCBI Taxonomy" id="92647"/>
    <lineage>
        <taxon>Bacteria</taxon>
        <taxon>Pseudomonadati</taxon>
        <taxon>Pseudomonadota</taxon>
        <taxon>Betaproteobacteria</taxon>
        <taxon>Burkholderiales</taxon>
        <taxon>Burkholderiaceae</taxon>
        <taxon>Paraburkholderia</taxon>
    </lineage>
</organism>
<proteinExistence type="predicted"/>
<dbReference type="PRINTS" id="PR00507">
    <property type="entry name" value="N12N6MTFRASE"/>
</dbReference>
<keyword evidence="2" id="KW-0378">Hydrolase</keyword>
<dbReference type="PANTHER" id="PTHR45626:SF22">
    <property type="entry name" value="DNA REPAIR PROTEIN RAD5"/>
    <property type="match status" value="1"/>
</dbReference>
<dbReference type="InterPro" id="IPR049730">
    <property type="entry name" value="SNF2/RAD54-like_C"/>
</dbReference>
<sequence length="1043" mass="116876">MQFGFDFEARDWYAPLRRIQSLGALDQGVAHQGELAAARRRHLGQFFTPELVARYMWGFVERFCPKRKVYVLDNSIGSGRLLQYADPERHTIAGVDVHEPVVVACQAAFEAAGFSVTIRRAGMEDIRPSRYDIAIINPPFSVHLESPHLQPLGCTSAGRYGPNTSALSHDYALAQALEGANIVVALLPATMAEAIAGATQAGNAFYYRAAARLAGYFELPDDAFREEGATVRTAVLVFDRYRVRRGDFVRASAVLNAPAPALGLHWEEGFFDRPRLNLQTLDDSVPAITRPVTGDCRVRVAHDGRRIRLGFGCGFTEAMVLNAIFDHRIFSSDGHRLPTGFRFAGQGRLDLEAYLVQDDPGAAFDQLLACIRDAGGNPLVAAGLREHLQRRRRRSQRQGTPLRHEVYTAGAGSANFVTGTSRVTHKVDEQRWASPLIKAGESMTFERDGDGRYRYVCNGGNYWLAADELNARFAVENVVQGWEIVHKGLAGRFPAHAAALRRRVESLGIPAWLDWDFQVDDLIETLMKPTGCVIAWEQGCGKSRLALAMILAAGVKHGLIVVESRLIAEMLAEAALTPIDPAEVKVIESAADLDDLRRFNLISYERLRMVVDASKSRRATYAHRLRRRIGLLVADEGERLANPTSEQSRALWRLSARRRYVLTGSPIPNYPRDAFGLIAFSGGDGTAAQPYGYRRGFLEPCWLTSVEYAQRGIDRFRDDFVVTEWVTWQFAESLQDGAKREVPKIGNLPQYRAMLAPHLKRRLVCEPDVAKYIRVDPPATRVHEIDWDRDHLAVYLKAADEFADWYRDRRKDGGRCNLVTVLARIRAVHFAANFPPYGMEGVGTVRGLTSKQRAVVERMREIAAEGKQAILFAENPGVLDRIAQELQASKVESVLFHGGIPIAKRVKAKDSRFITGLATALLSTKESGRAGYNLPNADYVLFYDRSWTWRAEYQAMRRALRWNRKGTLQVEYFHLPGSIDLYQDQMVAHKRDAMQAGLDWATPEMEDEAFLHMDTLLDQFVEDVALLHGEKKIDMRKLLKEAA</sequence>
<evidence type="ECO:0000256" key="2">
    <source>
        <dbReference type="ARBA" id="ARBA00022801"/>
    </source>
</evidence>
<evidence type="ECO:0000259" key="5">
    <source>
        <dbReference type="PROSITE" id="PS51194"/>
    </source>
</evidence>
<name>A0AAQ1GMA7_9BURK</name>
<evidence type="ECO:0000313" key="7">
    <source>
        <dbReference type="Proteomes" id="UP000183529"/>
    </source>
</evidence>
<dbReference type="AlphaFoldDB" id="A0AAQ1GMA7"/>
<dbReference type="InterPro" id="IPR027417">
    <property type="entry name" value="P-loop_NTPase"/>
</dbReference>
<evidence type="ECO:0000259" key="4">
    <source>
        <dbReference type="PROSITE" id="PS51192"/>
    </source>
</evidence>
<evidence type="ECO:0000313" key="6">
    <source>
        <dbReference type="EMBL" id="SEK13095.1"/>
    </source>
</evidence>
<dbReference type="SUPFAM" id="SSF52540">
    <property type="entry name" value="P-loop containing nucleoside triphosphate hydrolases"/>
    <property type="match status" value="2"/>
</dbReference>
<dbReference type="InterPro" id="IPR029063">
    <property type="entry name" value="SAM-dependent_MTases_sf"/>
</dbReference>
<dbReference type="GO" id="GO:0008094">
    <property type="term" value="F:ATP-dependent activity, acting on DNA"/>
    <property type="evidence" value="ECO:0007669"/>
    <property type="project" value="TreeGrafter"/>
</dbReference>
<evidence type="ECO:0000256" key="3">
    <source>
        <dbReference type="ARBA" id="ARBA00022840"/>
    </source>
</evidence>
<feature type="domain" description="Helicase ATP-binding" evidence="4">
    <location>
        <begin position="523"/>
        <end position="684"/>
    </location>
</feature>
<comment type="caution">
    <text evidence="6">The sequence shown here is derived from an EMBL/GenBank/DDBJ whole genome shotgun (WGS) entry which is preliminary data.</text>
</comment>
<dbReference type="Gene3D" id="3.40.50.300">
    <property type="entry name" value="P-loop containing nucleotide triphosphate hydrolases"/>
    <property type="match status" value="1"/>
</dbReference>
<accession>A0AAQ1GMA7</accession>
<dbReference type="GO" id="GO:0016787">
    <property type="term" value="F:hydrolase activity"/>
    <property type="evidence" value="ECO:0007669"/>
    <property type="project" value="UniProtKB-KW"/>
</dbReference>
<dbReference type="SUPFAM" id="SSF53335">
    <property type="entry name" value="S-adenosyl-L-methionine-dependent methyltransferases"/>
    <property type="match status" value="1"/>
</dbReference>
<gene>
    <name evidence="6" type="ORF">SAMN05216550_12385</name>
</gene>
<protein>
    <submittedName>
        <fullName evidence="6">Helicase conserved C-terminal domain-containing protein</fullName>
    </submittedName>
</protein>
<reference evidence="6 7" key="1">
    <citation type="submission" date="2016-10" db="EMBL/GenBank/DDBJ databases">
        <authorList>
            <person name="Varghese N."/>
            <person name="Submissions S."/>
        </authorList>
    </citation>
    <scope>NUCLEOTIDE SEQUENCE [LARGE SCALE GENOMIC DNA]</scope>
    <source>
        <strain evidence="6 7">LMG 22274</strain>
    </source>
</reference>
<dbReference type="Pfam" id="PF00176">
    <property type="entry name" value="SNF2-rel_dom"/>
    <property type="match status" value="1"/>
</dbReference>
<dbReference type="EMBL" id="FNZM01000023">
    <property type="protein sequence ID" value="SEK13095.1"/>
    <property type="molecule type" value="Genomic_DNA"/>
</dbReference>
<dbReference type="PANTHER" id="PTHR45626">
    <property type="entry name" value="TRANSCRIPTION TERMINATION FACTOR 2-RELATED"/>
    <property type="match status" value="1"/>
</dbReference>
<evidence type="ECO:0000256" key="1">
    <source>
        <dbReference type="ARBA" id="ARBA00022741"/>
    </source>
</evidence>
<dbReference type="Gene3D" id="3.40.50.150">
    <property type="entry name" value="Vaccinia Virus protein VP39"/>
    <property type="match status" value="1"/>
</dbReference>
<dbReference type="PROSITE" id="PS51192">
    <property type="entry name" value="HELICASE_ATP_BIND_1"/>
    <property type="match status" value="1"/>
</dbReference>
<dbReference type="PROSITE" id="PS51194">
    <property type="entry name" value="HELICASE_CTER"/>
    <property type="match status" value="1"/>
</dbReference>
<dbReference type="InterPro" id="IPR000330">
    <property type="entry name" value="SNF2_N"/>
</dbReference>
<dbReference type="GO" id="GO:0006281">
    <property type="term" value="P:DNA repair"/>
    <property type="evidence" value="ECO:0007669"/>
    <property type="project" value="TreeGrafter"/>
</dbReference>
<keyword evidence="6" id="KW-0347">Helicase</keyword>
<keyword evidence="1" id="KW-0547">Nucleotide-binding</keyword>
<dbReference type="SMART" id="SM00490">
    <property type="entry name" value="HELICc"/>
    <property type="match status" value="1"/>
</dbReference>
<dbReference type="InterPro" id="IPR038718">
    <property type="entry name" value="SNF2-like_sf"/>
</dbReference>
<dbReference type="Pfam" id="PF00271">
    <property type="entry name" value="Helicase_C"/>
    <property type="match status" value="1"/>
</dbReference>
<dbReference type="GO" id="GO:0005524">
    <property type="term" value="F:ATP binding"/>
    <property type="evidence" value="ECO:0007669"/>
    <property type="project" value="UniProtKB-KW"/>
</dbReference>
<dbReference type="GO" id="GO:0004386">
    <property type="term" value="F:helicase activity"/>
    <property type="evidence" value="ECO:0007669"/>
    <property type="project" value="UniProtKB-KW"/>
</dbReference>
<dbReference type="InterPro" id="IPR014001">
    <property type="entry name" value="Helicase_ATP-bd"/>
</dbReference>
<dbReference type="Proteomes" id="UP000183529">
    <property type="component" value="Unassembled WGS sequence"/>
</dbReference>
<dbReference type="CDD" id="cd18793">
    <property type="entry name" value="SF2_C_SNF"/>
    <property type="match status" value="1"/>
</dbReference>